<dbReference type="AlphaFoldDB" id="A0A5C6Q8K9"/>
<dbReference type="PANTHER" id="PTHR47506">
    <property type="entry name" value="TRANSCRIPTIONAL REGULATORY PROTEIN"/>
    <property type="match status" value="1"/>
</dbReference>
<evidence type="ECO:0000313" key="7">
    <source>
        <dbReference type="EMBL" id="TWX65113.1"/>
    </source>
</evidence>
<gene>
    <name evidence="6" type="ORF">ESZ26_15485</name>
    <name evidence="7" type="ORF">ESZ27_12805</name>
</gene>
<evidence type="ECO:0000313" key="6">
    <source>
        <dbReference type="EMBL" id="TWX56090.1"/>
    </source>
</evidence>
<reference evidence="7 9" key="1">
    <citation type="submission" date="2019-07" db="EMBL/GenBank/DDBJ databases">
        <title>Genomes of sea-ice associated Colwellia species.</title>
        <authorList>
            <person name="Bowman J.P."/>
        </authorList>
    </citation>
    <scope>NUCLEOTIDE SEQUENCE [LARGE SCALE GENOMIC DNA]</scope>
    <source>
        <strain evidence="6 8">ACAM 607</strain>
        <strain evidence="7 9">IC036</strain>
    </source>
</reference>
<evidence type="ECO:0000259" key="5">
    <source>
        <dbReference type="PROSITE" id="PS50977"/>
    </source>
</evidence>
<sequence length="200" mass="22114">MIKGKRRSFDESTALNAAMNVFWQKGYVGASLTDLTQQMGINKPSMYSTFGNKEALFVKATQCYIETKMKPHMALLFTPDLSLKNRLKNHMMSIVTMQCSDDLAKGCYLVLCQSELVSGDIPEQAKMILKDAEVIPKQLYVDFFNQDLEAIALGLNKNADANSLSLYTLLKGTASMARSGVAKSQLEYTVDSMLKGIGVN</sequence>
<keyword evidence="8" id="KW-1185">Reference proteome</keyword>
<evidence type="ECO:0000256" key="1">
    <source>
        <dbReference type="ARBA" id="ARBA00023015"/>
    </source>
</evidence>
<dbReference type="PANTHER" id="PTHR47506:SF1">
    <property type="entry name" value="HTH-TYPE TRANSCRIPTIONAL REGULATOR YJDC"/>
    <property type="match status" value="1"/>
</dbReference>
<dbReference type="Proteomes" id="UP000321917">
    <property type="component" value="Unassembled WGS sequence"/>
</dbReference>
<dbReference type="SUPFAM" id="SSF48498">
    <property type="entry name" value="Tetracyclin repressor-like, C-terminal domain"/>
    <property type="match status" value="1"/>
</dbReference>
<accession>A0A5C6Q8K9</accession>
<dbReference type="SUPFAM" id="SSF46689">
    <property type="entry name" value="Homeodomain-like"/>
    <property type="match status" value="1"/>
</dbReference>
<keyword evidence="3" id="KW-0804">Transcription</keyword>
<protein>
    <submittedName>
        <fullName evidence="7">TetR/AcrR family transcriptional regulator</fullName>
    </submittedName>
</protein>
<dbReference type="EMBL" id="VOLQ01000025">
    <property type="protein sequence ID" value="TWX65113.1"/>
    <property type="molecule type" value="Genomic_DNA"/>
</dbReference>
<keyword evidence="1" id="KW-0805">Transcription regulation</keyword>
<evidence type="ECO:0000256" key="3">
    <source>
        <dbReference type="ARBA" id="ARBA00023163"/>
    </source>
</evidence>
<feature type="domain" description="HTH tetR-type" evidence="5">
    <location>
        <begin position="8"/>
        <end position="68"/>
    </location>
</feature>
<dbReference type="PROSITE" id="PS50977">
    <property type="entry name" value="HTH_TETR_2"/>
    <property type="match status" value="1"/>
</dbReference>
<dbReference type="RefSeq" id="WP_146800370.1">
    <property type="nucleotide sequence ID" value="NZ_VOLP01000024.1"/>
</dbReference>
<proteinExistence type="predicted"/>
<dbReference type="EMBL" id="VOLR01000025">
    <property type="protein sequence ID" value="TWX56090.1"/>
    <property type="molecule type" value="Genomic_DNA"/>
</dbReference>
<name>A0A5C6Q8K9_9GAMM</name>
<dbReference type="InterPro" id="IPR036271">
    <property type="entry name" value="Tet_transcr_reg_TetR-rel_C_sf"/>
</dbReference>
<evidence type="ECO:0000256" key="2">
    <source>
        <dbReference type="ARBA" id="ARBA00023125"/>
    </source>
</evidence>
<feature type="DNA-binding region" description="H-T-H motif" evidence="4">
    <location>
        <begin position="31"/>
        <end position="50"/>
    </location>
</feature>
<dbReference type="InterPro" id="IPR009057">
    <property type="entry name" value="Homeodomain-like_sf"/>
</dbReference>
<dbReference type="GO" id="GO:0003677">
    <property type="term" value="F:DNA binding"/>
    <property type="evidence" value="ECO:0007669"/>
    <property type="project" value="UniProtKB-UniRule"/>
</dbReference>
<organism evidence="7 9">
    <name type="scientific">Colwellia hornerae</name>
    <dbReference type="NCBI Taxonomy" id="89402"/>
    <lineage>
        <taxon>Bacteria</taxon>
        <taxon>Pseudomonadati</taxon>
        <taxon>Pseudomonadota</taxon>
        <taxon>Gammaproteobacteria</taxon>
        <taxon>Alteromonadales</taxon>
        <taxon>Colwelliaceae</taxon>
        <taxon>Colwellia</taxon>
    </lineage>
</organism>
<keyword evidence="2 4" id="KW-0238">DNA-binding</keyword>
<dbReference type="Gene3D" id="1.10.357.10">
    <property type="entry name" value="Tetracycline Repressor, domain 2"/>
    <property type="match status" value="1"/>
</dbReference>
<evidence type="ECO:0000313" key="8">
    <source>
        <dbReference type="Proteomes" id="UP000321525"/>
    </source>
</evidence>
<dbReference type="Gene3D" id="1.10.10.60">
    <property type="entry name" value="Homeodomain-like"/>
    <property type="match status" value="1"/>
</dbReference>
<evidence type="ECO:0000313" key="9">
    <source>
        <dbReference type="Proteomes" id="UP000321917"/>
    </source>
</evidence>
<dbReference type="InterPro" id="IPR001647">
    <property type="entry name" value="HTH_TetR"/>
</dbReference>
<dbReference type="Pfam" id="PF00440">
    <property type="entry name" value="TetR_N"/>
    <property type="match status" value="1"/>
</dbReference>
<comment type="caution">
    <text evidence="7">The sequence shown here is derived from an EMBL/GenBank/DDBJ whole genome shotgun (WGS) entry which is preliminary data.</text>
</comment>
<dbReference type="Proteomes" id="UP000321525">
    <property type="component" value="Unassembled WGS sequence"/>
</dbReference>
<dbReference type="OrthoDB" id="270177at2"/>
<evidence type="ECO:0000256" key="4">
    <source>
        <dbReference type="PROSITE-ProRule" id="PRU00335"/>
    </source>
</evidence>
<dbReference type="PRINTS" id="PR00455">
    <property type="entry name" value="HTHTETR"/>
</dbReference>